<feature type="region of interest" description="Disordered" evidence="5">
    <location>
        <begin position="485"/>
        <end position="531"/>
    </location>
</feature>
<dbReference type="InterPro" id="IPR009050">
    <property type="entry name" value="Globin-like_sf"/>
</dbReference>
<dbReference type="SUPFAM" id="SSF46458">
    <property type="entry name" value="Globin-like"/>
    <property type="match status" value="1"/>
</dbReference>
<feature type="compositionally biased region" description="Polar residues" evidence="5">
    <location>
        <begin position="490"/>
        <end position="502"/>
    </location>
</feature>
<evidence type="ECO:0000256" key="5">
    <source>
        <dbReference type="SAM" id="MobiDB-lite"/>
    </source>
</evidence>
<dbReference type="InterPro" id="IPR003660">
    <property type="entry name" value="HAMP_dom"/>
</dbReference>
<comment type="similarity">
    <text evidence="2">Belongs to the methyl-accepting chemotaxis (MCP) protein family.</text>
</comment>
<dbReference type="Proteomes" id="UP000190135">
    <property type="component" value="Unassembled WGS sequence"/>
</dbReference>
<keyword evidence="1" id="KW-0145">Chemotaxis</keyword>
<accession>A0A1T4MKE5</accession>
<dbReference type="RefSeq" id="WP_078706854.1">
    <property type="nucleotide sequence ID" value="NZ_FUXL01000002.1"/>
</dbReference>
<name>A0A1T4MKE5_9HYPH</name>
<proteinExistence type="inferred from homology"/>
<keyword evidence="4" id="KW-0175">Coiled coil</keyword>
<dbReference type="Gene3D" id="1.10.287.950">
    <property type="entry name" value="Methyl-accepting chemotaxis protein"/>
    <property type="match status" value="1"/>
</dbReference>
<feature type="domain" description="Methyl-accepting transducer" evidence="6">
    <location>
        <begin position="239"/>
        <end position="468"/>
    </location>
</feature>
<dbReference type="GO" id="GO:0020037">
    <property type="term" value="F:heme binding"/>
    <property type="evidence" value="ECO:0007669"/>
    <property type="project" value="InterPro"/>
</dbReference>
<dbReference type="GO" id="GO:0007165">
    <property type="term" value="P:signal transduction"/>
    <property type="evidence" value="ECO:0007669"/>
    <property type="project" value="UniProtKB-KW"/>
</dbReference>
<dbReference type="Gene3D" id="1.10.490.10">
    <property type="entry name" value="Globins"/>
    <property type="match status" value="1"/>
</dbReference>
<dbReference type="Pfam" id="PF00015">
    <property type="entry name" value="MCPsignal"/>
    <property type="match status" value="1"/>
</dbReference>
<evidence type="ECO:0000259" key="6">
    <source>
        <dbReference type="PROSITE" id="PS50111"/>
    </source>
</evidence>
<dbReference type="SUPFAM" id="SSF58104">
    <property type="entry name" value="Methyl-accepting chemotaxis protein (MCP) signaling domain"/>
    <property type="match status" value="1"/>
</dbReference>
<dbReference type="GO" id="GO:0004888">
    <property type="term" value="F:transmembrane signaling receptor activity"/>
    <property type="evidence" value="ECO:0007669"/>
    <property type="project" value="InterPro"/>
</dbReference>
<dbReference type="CDD" id="cd01068">
    <property type="entry name" value="globin_sensor"/>
    <property type="match status" value="1"/>
</dbReference>
<dbReference type="AlphaFoldDB" id="A0A1T4MKE5"/>
<evidence type="ECO:0000256" key="4">
    <source>
        <dbReference type="SAM" id="Coils"/>
    </source>
</evidence>
<evidence type="ECO:0000256" key="3">
    <source>
        <dbReference type="PROSITE-ProRule" id="PRU00284"/>
    </source>
</evidence>
<dbReference type="PANTHER" id="PTHR43531:SF11">
    <property type="entry name" value="METHYL-ACCEPTING CHEMOTAXIS PROTEIN 3"/>
    <property type="match status" value="1"/>
</dbReference>
<sequence length="531" mass="56404">MNTLSTDDLKERLNFIGLDNAAQAILRDIATDIDASMEGALDSFYERVNGHPQTRAFFHDESHSAGARGSQKKHWKEITSGAFDAAYVESATAIGKVHARVGLEPQWHIGGYAVLLEALHRELIQRLWPSRFGRSRAGTLAAQIGAVTKAAFLDMEYAMGVYLTELAEERRKAEEAKARADEDRERALAALALACRLLKEGNLSARVADDIGDDYRAMAVDYNGAVAELEEAHLCVVRVIDSIRAELAEINQASADLAQRTEQQAASLEETSAALSEVSRAINQTAESAVRAQTSAATARTNAQKGGEIVGRAVEAMAAIEESSEKINKILGSIDEIAFQTNLLALNAGVEAARAGEAGKGFAVVAQEVRALASRSSAAAMEIKDLIATSGAQVSWGVELVTASGESLEDIVAEVAAVSQAVAEIASNAKEQAISLQEVSQAADQMDQVTQQNAAMVEQATAAAEAMTSDTDRLANLIDQFTSDRLPKTPQKSLASGRSSAPYSKPSPARHAPIAVNQSSAASADGGWHEF</sequence>
<feature type="coiled-coil region" evidence="4">
    <location>
        <begin position="159"/>
        <end position="190"/>
    </location>
</feature>
<dbReference type="GO" id="GO:0016020">
    <property type="term" value="C:membrane"/>
    <property type="evidence" value="ECO:0007669"/>
    <property type="project" value="InterPro"/>
</dbReference>
<dbReference type="EMBL" id="FUXL01000002">
    <property type="protein sequence ID" value="SJZ67234.1"/>
    <property type="molecule type" value="Genomic_DNA"/>
</dbReference>
<dbReference type="OrthoDB" id="266313at2"/>
<keyword evidence="9" id="KW-1185">Reference proteome</keyword>
<dbReference type="PROSITE" id="PS50885">
    <property type="entry name" value="HAMP"/>
    <property type="match status" value="1"/>
</dbReference>
<evidence type="ECO:0000313" key="8">
    <source>
        <dbReference type="EMBL" id="SJZ67234.1"/>
    </source>
</evidence>
<dbReference type="InterPro" id="IPR012292">
    <property type="entry name" value="Globin/Proto"/>
</dbReference>
<protein>
    <submittedName>
        <fullName evidence="8">Methyl-accepting chemotaxis protein</fullName>
    </submittedName>
</protein>
<reference evidence="8 9" key="1">
    <citation type="submission" date="2017-02" db="EMBL/GenBank/DDBJ databases">
        <authorList>
            <person name="Peterson S.W."/>
        </authorList>
    </citation>
    <scope>NUCLEOTIDE SEQUENCE [LARGE SCALE GENOMIC DNA]</scope>
    <source>
        <strain evidence="8 9">USBA 369</strain>
    </source>
</reference>
<feature type="domain" description="HAMP" evidence="7">
    <location>
        <begin position="186"/>
        <end position="234"/>
    </location>
</feature>
<dbReference type="InterPro" id="IPR039379">
    <property type="entry name" value="Protoglobin_sensor_dom"/>
</dbReference>
<dbReference type="CDD" id="cd11386">
    <property type="entry name" value="MCP_signal"/>
    <property type="match status" value="1"/>
</dbReference>
<dbReference type="PROSITE" id="PS50111">
    <property type="entry name" value="CHEMOTAXIS_TRANSDUC_2"/>
    <property type="match status" value="1"/>
</dbReference>
<evidence type="ECO:0000313" key="9">
    <source>
        <dbReference type="Proteomes" id="UP000190135"/>
    </source>
</evidence>
<gene>
    <name evidence="8" type="ORF">SAMN05428963_102151</name>
</gene>
<keyword evidence="3" id="KW-0807">Transducer</keyword>
<dbReference type="InterPro" id="IPR004090">
    <property type="entry name" value="Chemotax_Me-accpt_rcpt"/>
</dbReference>
<dbReference type="SMART" id="SM00283">
    <property type="entry name" value="MA"/>
    <property type="match status" value="1"/>
</dbReference>
<dbReference type="InterPro" id="IPR044398">
    <property type="entry name" value="Globin-sensor_dom"/>
</dbReference>
<dbReference type="GO" id="GO:0019825">
    <property type="term" value="F:oxygen binding"/>
    <property type="evidence" value="ECO:0007669"/>
    <property type="project" value="InterPro"/>
</dbReference>
<evidence type="ECO:0000256" key="2">
    <source>
        <dbReference type="ARBA" id="ARBA00029447"/>
    </source>
</evidence>
<feature type="coiled-coil region" evidence="4">
    <location>
        <begin position="240"/>
        <end position="278"/>
    </location>
</feature>
<evidence type="ECO:0000256" key="1">
    <source>
        <dbReference type="ARBA" id="ARBA00022500"/>
    </source>
</evidence>
<evidence type="ECO:0000259" key="7">
    <source>
        <dbReference type="PROSITE" id="PS50885"/>
    </source>
</evidence>
<dbReference type="Pfam" id="PF11563">
    <property type="entry name" value="Protoglobin"/>
    <property type="match status" value="1"/>
</dbReference>
<dbReference type="STRING" id="1365950.SAMN05428963_102151"/>
<dbReference type="PRINTS" id="PR00260">
    <property type="entry name" value="CHEMTRNSDUCR"/>
</dbReference>
<dbReference type="PANTHER" id="PTHR43531">
    <property type="entry name" value="PROTEIN ICFG"/>
    <property type="match status" value="1"/>
</dbReference>
<dbReference type="InterPro" id="IPR051310">
    <property type="entry name" value="MCP_chemotaxis"/>
</dbReference>
<organism evidence="8 9">
    <name type="scientific">Consotaella salsifontis</name>
    <dbReference type="NCBI Taxonomy" id="1365950"/>
    <lineage>
        <taxon>Bacteria</taxon>
        <taxon>Pseudomonadati</taxon>
        <taxon>Pseudomonadota</taxon>
        <taxon>Alphaproteobacteria</taxon>
        <taxon>Hyphomicrobiales</taxon>
        <taxon>Aurantimonadaceae</taxon>
        <taxon>Consotaella</taxon>
    </lineage>
</organism>
<dbReference type="GO" id="GO:0006935">
    <property type="term" value="P:chemotaxis"/>
    <property type="evidence" value="ECO:0007669"/>
    <property type="project" value="UniProtKB-KW"/>
</dbReference>
<dbReference type="InterPro" id="IPR004089">
    <property type="entry name" value="MCPsignal_dom"/>
</dbReference>